<evidence type="ECO:0000256" key="1">
    <source>
        <dbReference type="SAM" id="Phobius"/>
    </source>
</evidence>
<dbReference type="EMBL" id="JAHXZN010000002">
    <property type="protein sequence ID" value="MBW6530740.1"/>
    <property type="molecule type" value="Genomic_DNA"/>
</dbReference>
<feature type="transmembrane region" description="Helical" evidence="1">
    <location>
        <begin position="157"/>
        <end position="174"/>
    </location>
</feature>
<evidence type="ECO:0000313" key="5">
    <source>
        <dbReference type="Proteomes" id="UP000759103"/>
    </source>
</evidence>
<keyword evidence="1" id="KW-1133">Transmembrane helix</keyword>
<dbReference type="InterPro" id="IPR013424">
    <property type="entry name" value="Ice-binding_C"/>
</dbReference>
<evidence type="ECO:0000259" key="3">
    <source>
        <dbReference type="Pfam" id="PF07589"/>
    </source>
</evidence>
<name>A0ABS7BMB6_9SPHN</name>
<feature type="chain" id="PRO_5045994667" evidence="2">
    <location>
        <begin position="25"/>
        <end position="187"/>
    </location>
</feature>
<dbReference type="NCBIfam" id="TIGR02595">
    <property type="entry name" value="PEP_CTERM"/>
    <property type="match status" value="1"/>
</dbReference>
<evidence type="ECO:0000313" key="4">
    <source>
        <dbReference type="EMBL" id="MBW6530740.1"/>
    </source>
</evidence>
<protein>
    <submittedName>
        <fullName evidence="4">PEPxxWA-CTERM sorting domain-containing protein</fullName>
    </submittedName>
</protein>
<dbReference type="RefSeq" id="WP_219748200.1">
    <property type="nucleotide sequence ID" value="NZ_JAHXZN010000002.1"/>
</dbReference>
<dbReference type="Proteomes" id="UP000759103">
    <property type="component" value="Unassembled WGS sequence"/>
</dbReference>
<keyword evidence="5" id="KW-1185">Reference proteome</keyword>
<reference evidence="4 5" key="1">
    <citation type="submission" date="2021-07" db="EMBL/GenBank/DDBJ databases">
        <title>Sphingomonas sp.</title>
        <authorList>
            <person name="Feng G."/>
            <person name="Li J."/>
            <person name="Pan M."/>
        </authorList>
    </citation>
    <scope>NUCLEOTIDE SEQUENCE [LARGE SCALE GENOMIC DNA]</scope>
    <source>
        <strain evidence="4 5">RRHST34</strain>
    </source>
</reference>
<feature type="signal peptide" evidence="2">
    <location>
        <begin position="1"/>
        <end position="24"/>
    </location>
</feature>
<dbReference type="Pfam" id="PF07589">
    <property type="entry name" value="PEP-CTERM"/>
    <property type="match status" value="1"/>
</dbReference>
<comment type="caution">
    <text evidence="4">The sequence shown here is derived from an EMBL/GenBank/DDBJ whole genome shotgun (WGS) entry which is preliminary data.</text>
</comment>
<feature type="domain" description="Ice-binding protein C-terminal" evidence="3">
    <location>
        <begin position="153"/>
        <end position="177"/>
    </location>
</feature>
<keyword evidence="1" id="KW-0472">Membrane</keyword>
<keyword evidence="1" id="KW-0812">Transmembrane</keyword>
<organism evidence="4 5">
    <name type="scientific">Sphingomonas citri</name>
    <dbReference type="NCBI Taxonomy" id="2862499"/>
    <lineage>
        <taxon>Bacteria</taxon>
        <taxon>Pseudomonadati</taxon>
        <taxon>Pseudomonadota</taxon>
        <taxon>Alphaproteobacteria</taxon>
        <taxon>Sphingomonadales</taxon>
        <taxon>Sphingomonadaceae</taxon>
        <taxon>Sphingomonas</taxon>
    </lineage>
</organism>
<accession>A0ABS7BMB6</accession>
<dbReference type="NCBIfam" id="NF035944">
    <property type="entry name" value="PEPxxWA-CTERM"/>
    <property type="match status" value="1"/>
</dbReference>
<keyword evidence="2" id="KW-0732">Signal</keyword>
<evidence type="ECO:0000256" key="2">
    <source>
        <dbReference type="SAM" id="SignalP"/>
    </source>
</evidence>
<sequence length="187" mass="20129">MKKAVAIALTASVATLMLPVSALAAPIYITVDIEATGFGTTTSFVFCDRAAVTPCSIISNIDRNVPISFRTVVNLAERGTPVNYYRSNAPNVYPSYTQVSGSITSDLSGALIGSNLSYDRLIFDDLLDCRSGEAACSRTEQHLYASTFRVTVPVPEPATWVMMVLGFGVVGYSLRKRQAVKTAVRFA</sequence>
<proteinExistence type="predicted"/>
<gene>
    <name evidence="4" type="ORF">KZ820_08330</name>
</gene>